<protein>
    <submittedName>
        <fullName evidence="1">Uncharacterized protein</fullName>
    </submittedName>
</protein>
<reference evidence="1 2" key="1">
    <citation type="submission" date="2020-09" db="EMBL/GenBank/DDBJ databases">
        <authorList>
            <person name="Kim M.K."/>
        </authorList>
    </citation>
    <scope>NUCLEOTIDE SEQUENCE [LARGE SCALE GENOMIC DNA]</scope>
    <source>
        <strain evidence="1 2">BT646</strain>
    </source>
</reference>
<evidence type="ECO:0000313" key="2">
    <source>
        <dbReference type="Proteomes" id="UP000642468"/>
    </source>
</evidence>
<accession>A0ABR8JNM8</accession>
<comment type="caution">
    <text evidence="1">The sequence shown here is derived from an EMBL/GenBank/DDBJ whole genome shotgun (WGS) entry which is preliminary data.</text>
</comment>
<sequence>MKKVVSVLVFLSVIFVFGALINKKLILLREFGEMQMRNLGFASLDEVDFSSVCGLDYVEASELNRVRYGQFNSGAVCIGYNYMKSEYKRLIGLENINVPDNCELIKIASDYYQSDSTYLDVLSLSDEDNSIHAIVYRKTDAIKCAMRSCPEFMMWRNDRVQVVNHKLEVNNYEMINEHCF</sequence>
<gene>
    <name evidence="1" type="ORF">IC231_13850</name>
</gene>
<proteinExistence type="predicted"/>
<organism evidence="1 2">
    <name type="scientific">Hymenobacter duratus</name>
    <dbReference type="NCBI Taxonomy" id="2771356"/>
    <lineage>
        <taxon>Bacteria</taxon>
        <taxon>Pseudomonadati</taxon>
        <taxon>Bacteroidota</taxon>
        <taxon>Cytophagia</taxon>
        <taxon>Cytophagales</taxon>
        <taxon>Hymenobacteraceae</taxon>
        <taxon>Hymenobacter</taxon>
    </lineage>
</organism>
<dbReference type="Proteomes" id="UP000642468">
    <property type="component" value="Unassembled WGS sequence"/>
</dbReference>
<evidence type="ECO:0000313" key="1">
    <source>
        <dbReference type="EMBL" id="MBD2716124.1"/>
    </source>
</evidence>
<dbReference type="EMBL" id="JACWZZ010000003">
    <property type="protein sequence ID" value="MBD2716124.1"/>
    <property type="molecule type" value="Genomic_DNA"/>
</dbReference>
<name>A0ABR8JNM8_9BACT</name>
<keyword evidence="2" id="KW-1185">Reference proteome</keyword>
<dbReference type="RefSeq" id="WP_190785108.1">
    <property type="nucleotide sequence ID" value="NZ_JACWZZ010000003.1"/>
</dbReference>